<dbReference type="InterPro" id="IPR051783">
    <property type="entry name" value="NAD(P)-dependent_oxidoreduct"/>
</dbReference>
<organism evidence="2 3">
    <name type="scientific">Kordiimonas lacus</name>
    <dbReference type="NCBI Taxonomy" id="637679"/>
    <lineage>
        <taxon>Bacteria</taxon>
        <taxon>Pseudomonadati</taxon>
        <taxon>Pseudomonadota</taxon>
        <taxon>Alphaproteobacteria</taxon>
        <taxon>Kordiimonadales</taxon>
        <taxon>Kordiimonadaceae</taxon>
        <taxon>Kordiimonas</taxon>
    </lineage>
</organism>
<dbReference type="PANTHER" id="PTHR48079:SF6">
    <property type="entry name" value="NAD(P)-BINDING DOMAIN-CONTAINING PROTEIN-RELATED"/>
    <property type="match status" value="1"/>
</dbReference>
<keyword evidence="3" id="KW-1185">Reference proteome</keyword>
<evidence type="ECO:0000313" key="2">
    <source>
        <dbReference type="EMBL" id="SDE24956.1"/>
    </source>
</evidence>
<reference evidence="2 3" key="1">
    <citation type="submission" date="2016-10" db="EMBL/GenBank/DDBJ databases">
        <authorList>
            <person name="de Groot N.N."/>
        </authorList>
    </citation>
    <scope>NUCLEOTIDE SEQUENCE [LARGE SCALE GENOMIC DNA]</scope>
    <source>
        <strain evidence="2 3">CGMCC 1.9109</strain>
    </source>
</reference>
<evidence type="ECO:0000259" key="1">
    <source>
        <dbReference type="Pfam" id="PF01370"/>
    </source>
</evidence>
<protein>
    <submittedName>
        <fullName evidence="2">Nucleoside-diphosphate-sugar epimerase</fullName>
    </submittedName>
</protein>
<dbReference type="EMBL" id="FNAK01000005">
    <property type="protein sequence ID" value="SDE24956.1"/>
    <property type="molecule type" value="Genomic_DNA"/>
</dbReference>
<feature type="domain" description="NAD-dependent epimerase/dehydratase" evidence="1">
    <location>
        <begin position="3"/>
        <end position="72"/>
    </location>
</feature>
<dbReference type="Gene3D" id="3.40.50.720">
    <property type="entry name" value="NAD(P)-binding Rossmann-like Domain"/>
    <property type="match status" value="1"/>
</dbReference>
<accession>A0A1G7BEZ5</accession>
<gene>
    <name evidence="2" type="ORF">SAMN04488071_2464</name>
</gene>
<proteinExistence type="predicted"/>
<dbReference type="InterPro" id="IPR036291">
    <property type="entry name" value="NAD(P)-bd_dom_sf"/>
</dbReference>
<evidence type="ECO:0000313" key="3">
    <source>
        <dbReference type="Proteomes" id="UP000183685"/>
    </source>
</evidence>
<dbReference type="Pfam" id="PF01370">
    <property type="entry name" value="Epimerase"/>
    <property type="match status" value="1"/>
</dbReference>
<name>A0A1G7BEZ5_9PROT</name>
<dbReference type="AlphaFoldDB" id="A0A1G7BEZ5"/>
<dbReference type="GO" id="GO:0004029">
    <property type="term" value="F:aldehyde dehydrogenase (NAD+) activity"/>
    <property type="evidence" value="ECO:0007669"/>
    <property type="project" value="TreeGrafter"/>
</dbReference>
<dbReference type="STRING" id="637679.GCA_001550055_03629"/>
<dbReference type="Proteomes" id="UP000183685">
    <property type="component" value="Unassembled WGS sequence"/>
</dbReference>
<dbReference type="PANTHER" id="PTHR48079">
    <property type="entry name" value="PROTEIN YEEZ"/>
    <property type="match status" value="1"/>
</dbReference>
<dbReference type="GO" id="GO:0005737">
    <property type="term" value="C:cytoplasm"/>
    <property type="evidence" value="ECO:0007669"/>
    <property type="project" value="TreeGrafter"/>
</dbReference>
<dbReference type="InterPro" id="IPR001509">
    <property type="entry name" value="Epimerase_deHydtase"/>
</dbReference>
<dbReference type="SUPFAM" id="SSF51735">
    <property type="entry name" value="NAD(P)-binding Rossmann-fold domains"/>
    <property type="match status" value="1"/>
</dbReference>
<sequence length="286" mass="31321">MKIFMTGASGYVGNHCLQAFLAAGHQVTALTRRPQAFSHPHLVWHQGSLEHPASYEEALSGVDAIVHQAMEYQDGADQGMIDRVAVEAFIRSGKYVAYTGNLYTSHRPGEALAEQPIPDGHHWWNDHENMLLEAGQAAVIRLGFVYGGSGGYLWPGFAPDASGTVLWCGEPNGRWPMVHVDDVASLFLRAIEERATGIFHAVDDTPVTHERLLNAICLLQGGTLTRVSLEAARARLGGFADHLEKDIVATNTAARSLDWQPGHPDFLASAEEAFTAYRQHREKECA</sequence>